<name>F0VJT1_NEOCL</name>
<gene>
    <name evidence="2" type="ORF">NCLIV_037740</name>
</gene>
<dbReference type="InParanoid" id="F0VJT1"/>
<feature type="chain" id="PRO_5003258674" description="Transmembrane protein" evidence="1">
    <location>
        <begin position="22"/>
        <end position="120"/>
    </location>
</feature>
<protein>
    <recommendedName>
        <fullName evidence="4">Transmembrane protein</fullName>
    </recommendedName>
</protein>
<keyword evidence="1" id="KW-0732">Signal</keyword>
<evidence type="ECO:0008006" key="4">
    <source>
        <dbReference type="Google" id="ProtNLM"/>
    </source>
</evidence>
<reference evidence="3" key="1">
    <citation type="journal article" date="2012" name="PLoS Pathog.">
        <title>Comparative genomics of the apicomplexan parasites Toxoplasma gondii and Neospora caninum: Coccidia differing in host range and transmission strategy.</title>
        <authorList>
            <person name="Reid A.J."/>
            <person name="Vermont S.J."/>
            <person name="Cotton J.A."/>
            <person name="Harris D."/>
            <person name="Hill-Cawthorne G.A."/>
            <person name="Konen-Waisman S."/>
            <person name="Latham S.M."/>
            <person name="Mourier T."/>
            <person name="Norton R."/>
            <person name="Quail M.A."/>
            <person name="Sanders M."/>
            <person name="Shanmugam D."/>
            <person name="Sohal A."/>
            <person name="Wasmuth J.D."/>
            <person name="Brunk B."/>
            <person name="Grigg M.E."/>
            <person name="Howard J.C."/>
            <person name="Parkinson J."/>
            <person name="Roos D.S."/>
            <person name="Trees A.J."/>
            <person name="Berriman M."/>
            <person name="Pain A."/>
            <person name="Wastling J.M."/>
        </authorList>
    </citation>
    <scope>NUCLEOTIDE SEQUENCE [LARGE SCALE GENOMIC DNA]</scope>
    <source>
        <strain evidence="3">Liverpool</strain>
    </source>
</reference>
<proteinExistence type="predicted"/>
<accession>F0VJT1</accession>
<dbReference type="RefSeq" id="XP_003884024.1">
    <property type="nucleotide sequence ID" value="XM_003883975.1"/>
</dbReference>
<dbReference type="VEuPathDB" id="ToxoDB:NCLIV_037740"/>
<keyword evidence="3" id="KW-1185">Reference proteome</keyword>
<evidence type="ECO:0000313" key="2">
    <source>
        <dbReference type="EMBL" id="CBZ53992.1"/>
    </source>
</evidence>
<dbReference type="Proteomes" id="UP000007494">
    <property type="component" value="Chromosome VIII"/>
</dbReference>
<dbReference type="eggNOG" id="ENOG502TM9A">
    <property type="taxonomic scope" value="Eukaryota"/>
</dbReference>
<evidence type="ECO:0000256" key="1">
    <source>
        <dbReference type="SAM" id="SignalP"/>
    </source>
</evidence>
<dbReference type="AlphaFoldDB" id="F0VJT1"/>
<dbReference type="GeneID" id="13443718"/>
<feature type="signal peptide" evidence="1">
    <location>
        <begin position="1"/>
        <end position="21"/>
    </location>
</feature>
<dbReference type="OrthoDB" id="10309578at2759"/>
<sequence>MWVRRGLLGTLLSAFLAVAVALKAGQGGTASVAIACGAFLTSVPTFSCVGCLPWSQPATVAGAVGSGFFVPLAVVNVFPVWRDVTNAGIASIPFLKSSPTANTILFGAPSLATSTGLAGD</sequence>
<organism evidence="2 3">
    <name type="scientific">Neospora caninum (strain Liverpool)</name>
    <dbReference type="NCBI Taxonomy" id="572307"/>
    <lineage>
        <taxon>Eukaryota</taxon>
        <taxon>Sar</taxon>
        <taxon>Alveolata</taxon>
        <taxon>Apicomplexa</taxon>
        <taxon>Conoidasida</taxon>
        <taxon>Coccidia</taxon>
        <taxon>Eucoccidiorida</taxon>
        <taxon>Eimeriorina</taxon>
        <taxon>Sarcocystidae</taxon>
        <taxon>Neospora</taxon>
    </lineage>
</organism>
<evidence type="ECO:0000313" key="3">
    <source>
        <dbReference type="Proteomes" id="UP000007494"/>
    </source>
</evidence>
<dbReference type="EMBL" id="FR823390">
    <property type="protein sequence ID" value="CBZ53992.1"/>
    <property type="molecule type" value="Genomic_DNA"/>
</dbReference>